<dbReference type="Gene3D" id="3.60.15.10">
    <property type="entry name" value="Ribonuclease Z/Hydroxyacylglutathione hydrolase-like"/>
    <property type="match status" value="1"/>
</dbReference>
<dbReference type="Pfam" id="PF00753">
    <property type="entry name" value="Lactamase_B"/>
    <property type="match status" value="1"/>
</dbReference>
<dbReference type="SUPFAM" id="SSF56281">
    <property type="entry name" value="Metallo-hydrolase/oxidoreductase"/>
    <property type="match status" value="1"/>
</dbReference>
<dbReference type="SMART" id="SM00849">
    <property type="entry name" value="Lactamase_B"/>
    <property type="match status" value="1"/>
</dbReference>
<name>A0ABP3L3A4_9BACI</name>
<protein>
    <submittedName>
        <fullName evidence="2">MBL fold metallo-hydrolase</fullName>
    </submittedName>
</protein>
<dbReference type="PANTHER" id="PTHR23131">
    <property type="entry name" value="ENDORIBONUCLEASE LACTB2"/>
    <property type="match status" value="1"/>
</dbReference>
<comment type="caution">
    <text evidence="2">The sequence shown here is derived from an EMBL/GenBank/DDBJ whole genome shotgun (WGS) entry which is preliminary data.</text>
</comment>
<dbReference type="RefSeq" id="WP_343840019.1">
    <property type="nucleotide sequence ID" value="NZ_BAAADO010000003.1"/>
</dbReference>
<reference evidence="3" key="1">
    <citation type="journal article" date="2019" name="Int. J. Syst. Evol. Microbiol.">
        <title>The Global Catalogue of Microorganisms (GCM) 10K type strain sequencing project: providing services to taxonomists for standard genome sequencing and annotation.</title>
        <authorList>
            <consortium name="The Broad Institute Genomics Platform"/>
            <consortium name="The Broad Institute Genome Sequencing Center for Infectious Disease"/>
            <person name="Wu L."/>
            <person name="Ma J."/>
        </authorList>
    </citation>
    <scope>NUCLEOTIDE SEQUENCE [LARGE SCALE GENOMIC DNA]</scope>
    <source>
        <strain evidence="3">JCM 12389</strain>
    </source>
</reference>
<dbReference type="InterPro" id="IPR001279">
    <property type="entry name" value="Metallo-B-lactamas"/>
</dbReference>
<evidence type="ECO:0000259" key="1">
    <source>
        <dbReference type="SMART" id="SM00849"/>
    </source>
</evidence>
<accession>A0ABP3L3A4</accession>
<dbReference type="InterPro" id="IPR050662">
    <property type="entry name" value="Sec-metab_biosynth-thioest"/>
</dbReference>
<feature type="domain" description="Metallo-beta-lactamase" evidence="1">
    <location>
        <begin position="26"/>
        <end position="195"/>
    </location>
</feature>
<dbReference type="EMBL" id="BAAADO010000003">
    <property type="protein sequence ID" value="GAA0492532.1"/>
    <property type="molecule type" value="Genomic_DNA"/>
</dbReference>
<dbReference type="InterPro" id="IPR036866">
    <property type="entry name" value="RibonucZ/Hydroxyglut_hydro"/>
</dbReference>
<keyword evidence="3" id="KW-1185">Reference proteome</keyword>
<gene>
    <name evidence="2" type="ORF">GCM10008986_18610</name>
</gene>
<dbReference type="Proteomes" id="UP001500880">
    <property type="component" value="Unassembled WGS sequence"/>
</dbReference>
<sequence length="268" mass="30926">MLNVYEKEEVTCVEAVIENSKVKVGKVFLFLVDGMLVDTGPQSIESELLGFLKKQSFDFVTLTHSHEDHSGLAPWIQQHRNVPIYIHEKGIPICRQSSPYPEYRKMAWGFRDAFRALPLENTIQSRSHEWEVIYTPGHAEDHVSLLHKETGRLFTGDLFVSPKTKVIMESESIPTIVNSLRKLLTYDFQSIFCSHSGYFENGKEMLKKKIDYLEDLRERVIDLHRRGMSVAEIKQELFPKPYPIIKTSGGEWDSRHIISSILSAEDSW</sequence>
<evidence type="ECO:0000313" key="3">
    <source>
        <dbReference type="Proteomes" id="UP001500880"/>
    </source>
</evidence>
<proteinExistence type="predicted"/>
<organism evidence="2 3">
    <name type="scientific">Salinibacillus aidingensis</name>
    <dbReference type="NCBI Taxonomy" id="237684"/>
    <lineage>
        <taxon>Bacteria</taxon>
        <taxon>Bacillati</taxon>
        <taxon>Bacillota</taxon>
        <taxon>Bacilli</taxon>
        <taxon>Bacillales</taxon>
        <taxon>Bacillaceae</taxon>
        <taxon>Salinibacillus</taxon>
    </lineage>
</organism>
<evidence type="ECO:0000313" key="2">
    <source>
        <dbReference type="EMBL" id="GAA0492532.1"/>
    </source>
</evidence>